<feature type="domain" description="Peptidase A1" evidence="5">
    <location>
        <begin position="1"/>
        <end position="149"/>
    </location>
</feature>
<dbReference type="Proteomes" id="UP000759131">
    <property type="component" value="Unassembled WGS sequence"/>
</dbReference>
<name>A0A7R9LBS3_9ACAR</name>
<keyword evidence="3" id="KW-0064">Aspartyl protease</keyword>
<dbReference type="Gene3D" id="2.40.70.10">
    <property type="entry name" value="Acid Proteases"/>
    <property type="match status" value="1"/>
</dbReference>
<dbReference type="InterPro" id="IPR021109">
    <property type="entry name" value="Peptidase_aspartic_dom_sf"/>
</dbReference>
<evidence type="ECO:0000256" key="4">
    <source>
        <dbReference type="ARBA" id="ARBA00022801"/>
    </source>
</evidence>
<dbReference type="GO" id="GO:0005764">
    <property type="term" value="C:lysosome"/>
    <property type="evidence" value="ECO:0007669"/>
    <property type="project" value="TreeGrafter"/>
</dbReference>
<dbReference type="SUPFAM" id="SSF50630">
    <property type="entry name" value="Acid proteases"/>
    <property type="match status" value="1"/>
</dbReference>
<dbReference type="EMBL" id="OC875865">
    <property type="protein sequence ID" value="CAD7638761.1"/>
    <property type="molecule type" value="Genomic_DNA"/>
</dbReference>
<reference evidence="6" key="1">
    <citation type="submission" date="2020-11" db="EMBL/GenBank/DDBJ databases">
        <authorList>
            <person name="Tran Van P."/>
        </authorList>
    </citation>
    <scope>NUCLEOTIDE SEQUENCE</scope>
</reference>
<sequence>MGAVTKMYIMRKYYSAKSSTYIKNGTAFSIKYGMGTAKEYLSTDTLIIGTGKVHNQTFAQMTSVPGPAFVLGGFDGIIGMAYQQLSVDNVVTTFQHMIAQGVVSAPVFSFYLNRDVKGRPGGELILGGSDHNHYTGNFTYVPMTRKGYW</sequence>
<keyword evidence="4" id="KW-0378">Hydrolase</keyword>
<protein>
    <recommendedName>
        <fullName evidence="5">Peptidase A1 domain-containing protein</fullName>
    </recommendedName>
</protein>
<dbReference type="InterPro" id="IPR001461">
    <property type="entry name" value="Aspartic_peptidase_A1"/>
</dbReference>
<gene>
    <name evidence="6" type="ORF">OSB1V03_LOCUS17523</name>
</gene>
<keyword evidence="2" id="KW-0645">Protease</keyword>
<dbReference type="EMBL" id="CAJPIZ010021290">
    <property type="protein sequence ID" value="CAG2117570.1"/>
    <property type="molecule type" value="Genomic_DNA"/>
</dbReference>
<dbReference type="PROSITE" id="PS51767">
    <property type="entry name" value="PEPTIDASE_A1"/>
    <property type="match status" value="1"/>
</dbReference>
<evidence type="ECO:0000259" key="5">
    <source>
        <dbReference type="PROSITE" id="PS51767"/>
    </source>
</evidence>
<dbReference type="PANTHER" id="PTHR47966">
    <property type="entry name" value="BETA-SITE APP-CLEAVING ENZYME, ISOFORM A-RELATED"/>
    <property type="match status" value="1"/>
</dbReference>
<dbReference type="GO" id="GO:0004190">
    <property type="term" value="F:aspartic-type endopeptidase activity"/>
    <property type="evidence" value="ECO:0007669"/>
    <property type="project" value="UniProtKB-KW"/>
</dbReference>
<organism evidence="6">
    <name type="scientific">Medioppia subpectinata</name>
    <dbReference type="NCBI Taxonomy" id="1979941"/>
    <lineage>
        <taxon>Eukaryota</taxon>
        <taxon>Metazoa</taxon>
        <taxon>Ecdysozoa</taxon>
        <taxon>Arthropoda</taxon>
        <taxon>Chelicerata</taxon>
        <taxon>Arachnida</taxon>
        <taxon>Acari</taxon>
        <taxon>Acariformes</taxon>
        <taxon>Sarcoptiformes</taxon>
        <taxon>Oribatida</taxon>
        <taxon>Brachypylina</taxon>
        <taxon>Oppioidea</taxon>
        <taxon>Oppiidae</taxon>
        <taxon>Medioppia</taxon>
    </lineage>
</organism>
<dbReference type="Gene3D" id="2.60.40.1960">
    <property type="match status" value="1"/>
</dbReference>
<dbReference type="PANTHER" id="PTHR47966:SF51">
    <property type="entry name" value="BETA-SITE APP-CLEAVING ENZYME, ISOFORM A-RELATED"/>
    <property type="match status" value="1"/>
</dbReference>
<dbReference type="AlphaFoldDB" id="A0A7R9LBS3"/>
<evidence type="ECO:0000256" key="1">
    <source>
        <dbReference type="ARBA" id="ARBA00007447"/>
    </source>
</evidence>
<keyword evidence="7" id="KW-1185">Reference proteome</keyword>
<evidence type="ECO:0000256" key="3">
    <source>
        <dbReference type="ARBA" id="ARBA00022750"/>
    </source>
</evidence>
<dbReference type="GO" id="GO:0006508">
    <property type="term" value="P:proteolysis"/>
    <property type="evidence" value="ECO:0007669"/>
    <property type="project" value="UniProtKB-KW"/>
</dbReference>
<dbReference type="InterPro" id="IPR033121">
    <property type="entry name" value="PEPTIDASE_A1"/>
</dbReference>
<accession>A0A7R9LBS3</accession>
<dbReference type="FunFam" id="2.40.70.10:FF:000115">
    <property type="entry name" value="Lysosomal aspartic protease"/>
    <property type="match status" value="1"/>
</dbReference>
<evidence type="ECO:0000256" key="2">
    <source>
        <dbReference type="ARBA" id="ARBA00022670"/>
    </source>
</evidence>
<dbReference type="Pfam" id="PF00026">
    <property type="entry name" value="Asp"/>
    <property type="match status" value="1"/>
</dbReference>
<evidence type="ECO:0000313" key="6">
    <source>
        <dbReference type="EMBL" id="CAD7638761.1"/>
    </source>
</evidence>
<dbReference type="OrthoDB" id="771136at2759"/>
<proteinExistence type="inferred from homology"/>
<comment type="similarity">
    <text evidence="1">Belongs to the peptidase A1 family.</text>
</comment>
<evidence type="ECO:0000313" key="7">
    <source>
        <dbReference type="Proteomes" id="UP000759131"/>
    </source>
</evidence>